<dbReference type="InterPro" id="IPR029058">
    <property type="entry name" value="AB_hydrolase_fold"/>
</dbReference>
<gene>
    <name evidence="1" type="ORF">AAP_04057</name>
</gene>
<reference evidence="1 2" key="1">
    <citation type="journal article" date="2016" name="Genome Biol. Evol.">
        <title>Divergent and convergent evolution of fungal pathogenicity.</title>
        <authorList>
            <person name="Shang Y."/>
            <person name="Xiao G."/>
            <person name="Zheng P."/>
            <person name="Cen K."/>
            <person name="Zhan S."/>
            <person name="Wang C."/>
        </authorList>
    </citation>
    <scope>NUCLEOTIDE SEQUENCE [LARGE SCALE GENOMIC DNA]</scope>
    <source>
        <strain evidence="1 2">ARSEF 7405</strain>
    </source>
</reference>
<dbReference type="EMBL" id="AZGZ01000018">
    <property type="protein sequence ID" value="KZZ90107.1"/>
    <property type="molecule type" value="Genomic_DNA"/>
</dbReference>
<dbReference type="SUPFAM" id="SSF53474">
    <property type="entry name" value="alpha/beta-Hydrolases"/>
    <property type="match status" value="1"/>
</dbReference>
<proteinExistence type="predicted"/>
<dbReference type="VEuPathDB" id="FungiDB:AAP_04057"/>
<keyword evidence="2" id="KW-1185">Reference proteome</keyword>
<name>A0A167XHX3_9EURO</name>
<dbReference type="AlphaFoldDB" id="A0A167XHX3"/>
<dbReference type="OrthoDB" id="2152248at2759"/>
<evidence type="ECO:0000313" key="2">
    <source>
        <dbReference type="Proteomes" id="UP000242877"/>
    </source>
</evidence>
<protein>
    <recommendedName>
        <fullName evidence="3">Peptidase S9 prolyl oligopeptidase catalytic domain-containing protein</fullName>
    </recommendedName>
</protein>
<comment type="caution">
    <text evidence="1">The sequence shown here is derived from an EMBL/GenBank/DDBJ whole genome shotgun (WGS) entry which is preliminary data.</text>
</comment>
<organism evidence="1 2">
    <name type="scientific">Ascosphaera apis ARSEF 7405</name>
    <dbReference type="NCBI Taxonomy" id="392613"/>
    <lineage>
        <taxon>Eukaryota</taxon>
        <taxon>Fungi</taxon>
        <taxon>Dikarya</taxon>
        <taxon>Ascomycota</taxon>
        <taxon>Pezizomycotina</taxon>
        <taxon>Eurotiomycetes</taxon>
        <taxon>Eurotiomycetidae</taxon>
        <taxon>Onygenales</taxon>
        <taxon>Ascosphaeraceae</taxon>
        <taxon>Ascosphaera</taxon>
    </lineage>
</organism>
<evidence type="ECO:0008006" key="3">
    <source>
        <dbReference type="Google" id="ProtNLM"/>
    </source>
</evidence>
<sequence length="127" mass="13842">MSLSQDPLISAGVAVSGCPDYLSLMQGRLNNLSLSSAEKETLLPPTFIKMVQSTGPSAEKLAGKEILVLKGDDDELVPFRAGEELLSQVPTNSIEFVGYPGVGHKFTEEMRVKGAAWIREWLELRAH</sequence>
<evidence type="ECO:0000313" key="1">
    <source>
        <dbReference type="EMBL" id="KZZ90107.1"/>
    </source>
</evidence>
<dbReference type="Gene3D" id="3.40.50.1820">
    <property type="entry name" value="alpha/beta hydrolase"/>
    <property type="match status" value="1"/>
</dbReference>
<dbReference type="Proteomes" id="UP000242877">
    <property type="component" value="Unassembled WGS sequence"/>
</dbReference>
<accession>A0A167XHX3</accession>